<evidence type="ECO:0000313" key="3">
    <source>
        <dbReference type="Proteomes" id="UP000319481"/>
    </source>
</evidence>
<keyword evidence="1" id="KW-1133">Transmembrane helix</keyword>
<proteinExistence type="predicted"/>
<keyword evidence="3" id="KW-1185">Reference proteome</keyword>
<dbReference type="Gene3D" id="1.20.5.340">
    <property type="match status" value="1"/>
</dbReference>
<keyword evidence="1" id="KW-0472">Membrane</keyword>
<protein>
    <recommendedName>
        <fullName evidence="4">DUF1515 domain-containing protein</fullName>
    </recommendedName>
</protein>
<dbReference type="RefSeq" id="WP_142911559.1">
    <property type="nucleotide sequence ID" value="NZ_JAPZLP010000001.1"/>
</dbReference>
<feature type="transmembrane region" description="Helical" evidence="1">
    <location>
        <begin position="81"/>
        <end position="101"/>
    </location>
</feature>
<gene>
    <name evidence="2" type="ORF">EXN23_01040</name>
</gene>
<dbReference type="Proteomes" id="UP000319481">
    <property type="component" value="Unassembled WGS sequence"/>
</dbReference>
<sequence>MTTPAPIIIDPQDLFRETQHFFRESAQQNLTISIKMASIEGKIDGFLTAQTSMRSDIDSLKSRVGVNESDIRDLKTAGSKLRGYVIGFLGVVSPAMGYLMATDFEILKYFLKQ</sequence>
<accession>A0ABY3BUS8</accession>
<comment type="caution">
    <text evidence="2">The sequence shown here is derived from an EMBL/GenBank/DDBJ whole genome shotgun (WGS) entry which is preliminary data.</text>
</comment>
<organism evidence="2 3">
    <name type="scientific">Agrobacterium salinitolerans</name>
    <dbReference type="NCBI Taxonomy" id="1183413"/>
    <lineage>
        <taxon>Bacteria</taxon>
        <taxon>Pseudomonadati</taxon>
        <taxon>Pseudomonadota</taxon>
        <taxon>Alphaproteobacteria</taxon>
        <taxon>Hyphomicrobiales</taxon>
        <taxon>Rhizobiaceae</taxon>
        <taxon>Rhizobium/Agrobacterium group</taxon>
        <taxon>Agrobacterium</taxon>
    </lineage>
</organism>
<name>A0ABY3BUS8_9HYPH</name>
<evidence type="ECO:0008006" key="4">
    <source>
        <dbReference type="Google" id="ProtNLM"/>
    </source>
</evidence>
<evidence type="ECO:0000313" key="2">
    <source>
        <dbReference type="EMBL" id="TRA96855.1"/>
    </source>
</evidence>
<reference evidence="2 3" key="1">
    <citation type="journal article" date="2019" name="Appl. Microbiol. Biotechnol.">
        <title>Differential efficiency of wild type rhizogenic strains for rol gene transformation of plants.</title>
        <authorList>
            <person name="Desmet S."/>
            <person name="De Keyser E."/>
            <person name="Van Vaerenbergh J."/>
            <person name="Baeyen S."/>
            <person name="Van Huylenbroeck J."/>
            <person name="Geelen D."/>
            <person name="Dhooghe E."/>
        </authorList>
    </citation>
    <scope>NUCLEOTIDE SEQUENCE [LARGE SCALE GENOMIC DNA]</scope>
    <source>
        <strain evidence="2 3">GBBC3283</strain>
    </source>
</reference>
<dbReference type="EMBL" id="SGNZ01000001">
    <property type="protein sequence ID" value="TRA96855.1"/>
    <property type="molecule type" value="Genomic_DNA"/>
</dbReference>
<keyword evidence="1" id="KW-0812">Transmembrane</keyword>
<evidence type="ECO:0000256" key="1">
    <source>
        <dbReference type="SAM" id="Phobius"/>
    </source>
</evidence>